<sequence length="82" mass="9323">MRGPSQQNSNFACSYVICFQVGHYLFLAIFLSLLIVGWQTRGPLPFPFSIEAHFSKTKETFSNLHAIYKTKPYGPPSFHLPT</sequence>
<feature type="transmembrane region" description="Helical" evidence="1">
    <location>
        <begin position="12"/>
        <end position="38"/>
    </location>
</feature>
<accession>A0A0S3S924</accession>
<reference evidence="2 3" key="1">
    <citation type="journal article" date="2015" name="Sci. Rep.">
        <title>The power of single molecule real-time sequencing technology in the de novo assembly of a eukaryotic genome.</title>
        <authorList>
            <person name="Sakai H."/>
            <person name="Naito K."/>
            <person name="Ogiso-Tanaka E."/>
            <person name="Takahashi Y."/>
            <person name="Iseki K."/>
            <person name="Muto C."/>
            <person name="Satou K."/>
            <person name="Teruya K."/>
            <person name="Shiroma A."/>
            <person name="Shimoji M."/>
            <person name="Hirano T."/>
            <person name="Itoh T."/>
            <person name="Kaga A."/>
            <person name="Tomooka N."/>
        </authorList>
    </citation>
    <scope>NUCLEOTIDE SEQUENCE [LARGE SCALE GENOMIC DNA]</scope>
    <source>
        <strain evidence="3">cv. Shumari</strain>
    </source>
</reference>
<evidence type="ECO:0000313" key="3">
    <source>
        <dbReference type="Proteomes" id="UP000291084"/>
    </source>
</evidence>
<dbReference type="AlphaFoldDB" id="A0A0S3S924"/>
<keyword evidence="1" id="KW-0812">Transmembrane</keyword>
<proteinExistence type="predicted"/>
<dbReference type="Proteomes" id="UP000291084">
    <property type="component" value="Chromosome 6"/>
</dbReference>
<dbReference type="EMBL" id="AP015039">
    <property type="protein sequence ID" value="BAT89323.1"/>
    <property type="molecule type" value="Genomic_DNA"/>
</dbReference>
<keyword evidence="3" id="KW-1185">Reference proteome</keyword>
<organism evidence="2 3">
    <name type="scientific">Vigna angularis var. angularis</name>
    <dbReference type="NCBI Taxonomy" id="157739"/>
    <lineage>
        <taxon>Eukaryota</taxon>
        <taxon>Viridiplantae</taxon>
        <taxon>Streptophyta</taxon>
        <taxon>Embryophyta</taxon>
        <taxon>Tracheophyta</taxon>
        <taxon>Spermatophyta</taxon>
        <taxon>Magnoliopsida</taxon>
        <taxon>eudicotyledons</taxon>
        <taxon>Gunneridae</taxon>
        <taxon>Pentapetalae</taxon>
        <taxon>rosids</taxon>
        <taxon>fabids</taxon>
        <taxon>Fabales</taxon>
        <taxon>Fabaceae</taxon>
        <taxon>Papilionoideae</taxon>
        <taxon>50 kb inversion clade</taxon>
        <taxon>NPAAA clade</taxon>
        <taxon>indigoferoid/millettioid clade</taxon>
        <taxon>Phaseoleae</taxon>
        <taxon>Vigna</taxon>
    </lineage>
</organism>
<gene>
    <name evidence="2" type="primary">Vigan.06G025300</name>
    <name evidence="2" type="ORF">VIGAN_06025300</name>
</gene>
<protein>
    <submittedName>
        <fullName evidence="2">Uncharacterized protein</fullName>
    </submittedName>
</protein>
<evidence type="ECO:0000313" key="2">
    <source>
        <dbReference type="EMBL" id="BAT89323.1"/>
    </source>
</evidence>
<keyword evidence="1" id="KW-0472">Membrane</keyword>
<evidence type="ECO:0000256" key="1">
    <source>
        <dbReference type="SAM" id="Phobius"/>
    </source>
</evidence>
<keyword evidence="1" id="KW-1133">Transmembrane helix</keyword>
<name>A0A0S3S924_PHAAN</name>